<reference evidence="7 8" key="1">
    <citation type="journal article" date="2016" name="Front. Microbiol.">
        <title>Comparative Genomics Analysis of Streptomyces Species Reveals Their Adaptation to the Marine Environment and Their Diversity at the Genomic Level.</title>
        <authorList>
            <person name="Tian X."/>
            <person name="Zhang Z."/>
            <person name="Yang T."/>
            <person name="Chen M."/>
            <person name="Li J."/>
            <person name="Chen F."/>
            <person name="Yang J."/>
            <person name="Li W."/>
            <person name="Zhang B."/>
            <person name="Zhang Z."/>
            <person name="Wu J."/>
            <person name="Zhang C."/>
            <person name="Long L."/>
            <person name="Xiao J."/>
        </authorList>
    </citation>
    <scope>NUCLEOTIDE SEQUENCE [LARGE SCALE GENOMIC DNA]</scope>
    <source>
        <strain evidence="7 8">SCSIO 10390</strain>
    </source>
</reference>
<keyword evidence="4 6" id="KW-1133">Transmembrane helix</keyword>
<protein>
    <submittedName>
        <fullName evidence="7">Uncharacterized protein</fullName>
    </submittedName>
</protein>
<sequence>MGARTRQWLSRAAASDGHERHTVALIAKCALAATISWVIAHDHIGARSPAFAPFSAVVIMQVTVYQSVVQALRYVGAVSTGVALQGALGFLAGPELLTFVLVSLVALAIGRWRHLGSQGSQVTTAAFFAFSTYVSASGNTERVSQLGQIVLLVLIGCAVGVLVNVTVLPPMRYRSAEHGIHTLAHSLCNLVGDIYPALRERKMDGERTRHWRRRAEDLPGLVRQAQSSVQEAQESAHYNPRRLLRRHGSHTSFSGYKEVVDALGRVTHQVGSLVRSLDQWHDGRADGETYDDFLQHYGDFLSSLAHITDLFSRIDEDHLLEQARELCSAAAESQEQRSRLVDEAEACELPVSDLTQPYGILLVEATRVMDEFQYTCDVLQQSVDAGKTSGCP</sequence>
<comment type="subcellular location">
    <subcellularLocation>
        <location evidence="1">Cell membrane</location>
        <topology evidence="1">Multi-pass membrane protein</topology>
    </subcellularLocation>
</comment>
<evidence type="ECO:0000313" key="7">
    <source>
        <dbReference type="EMBL" id="OEU86098.1"/>
    </source>
</evidence>
<accession>A0A1E7JHZ9</accession>
<feature type="transmembrane region" description="Helical" evidence="6">
    <location>
        <begin position="146"/>
        <end position="168"/>
    </location>
</feature>
<keyword evidence="5 6" id="KW-0472">Membrane</keyword>
<dbReference type="Pfam" id="PF06081">
    <property type="entry name" value="ArAE_1"/>
    <property type="match status" value="1"/>
</dbReference>
<dbReference type="EMBL" id="LJGT01000041">
    <property type="protein sequence ID" value="OEU86098.1"/>
    <property type="molecule type" value="Genomic_DNA"/>
</dbReference>
<dbReference type="Proteomes" id="UP000176087">
    <property type="component" value="Unassembled WGS sequence"/>
</dbReference>
<feature type="transmembrane region" description="Helical" evidence="6">
    <location>
        <begin position="88"/>
        <end position="110"/>
    </location>
</feature>
<gene>
    <name evidence="7" type="ORF">AN215_27670</name>
</gene>
<evidence type="ECO:0000256" key="4">
    <source>
        <dbReference type="ARBA" id="ARBA00022989"/>
    </source>
</evidence>
<feature type="transmembrane region" description="Helical" evidence="6">
    <location>
        <begin position="122"/>
        <end position="140"/>
    </location>
</feature>
<evidence type="ECO:0000256" key="1">
    <source>
        <dbReference type="ARBA" id="ARBA00004651"/>
    </source>
</evidence>
<dbReference type="GO" id="GO:0005886">
    <property type="term" value="C:plasma membrane"/>
    <property type="evidence" value="ECO:0007669"/>
    <property type="project" value="UniProtKB-SubCell"/>
</dbReference>
<feature type="transmembrane region" description="Helical" evidence="6">
    <location>
        <begin position="51"/>
        <end position="68"/>
    </location>
</feature>
<evidence type="ECO:0000256" key="5">
    <source>
        <dbReference type="ARBA" id="ARBA00023136"/>
    </source>
</evidence>
<organism evidence="7 8">
    <name type="scientific">Streptomyces abyssalis</name>
    <dbReference type="NCBI Taxonomy" id="933944"/>
    <lineage>
        <taxon>Bacteria</taxon>
        <taxon>Bacillati</taxon>
        <taxon>Actinomycetota</taxon>
        <taxon>Actinomycetes</taxon>
        <taxon>Kitasatosporales</taxon>
        <taxon>Streptomycetaceae</taxon>
        <taxon>Streptomyces</taxon>
    </lineage>
</organism>
<dbReference type="STRING" id="933944.AN215_27670"/>
<keyword evidence="3 6" id="KW-0812">Transmembrane</keyword>
<evidence type="ECO:0000256" key="3">
    <source>
        <dbReference type="ARBA" id="ARBA00022692"/>
    </source>
</evidence>
<dbReference type="InterPro" id="IPR010343">
    <property type="entry name" value="ArAE_1"/>
</dbReference>
<keyword evidence="2" id="KW-1003">Cell membrane</keyword>
<evidence type="ECO:0000313" key="8">
    <source>
        <dbReference type="Proteomes" id="UP000176087"/>
    </source>
</evidence>
<keyword evidence="8" id="KW-1185">Reference proteome</keyword>
<evidence type="ECO:0000256" key="2">
    <source>
        <dbReference type="ARBA" id="ARBA00022475"/>
    </source>
</evidence>
<dbReference type="PATRIC" id="fig|933944.5.peg.3746"/>
<proteinExistence type="predicted"/>
<dbReference type="AlphaFoldDB" id="A0A1E7JHZ9"/>
<feature type="transmembrane region" description="Helical" evidence="6">
    <location>
        <begin position="20"/>
        <end position="39"/>
    </location>
</feature>
<name>A0A1E7JHZ9_9ACTN</name>
<comment type="caution">
    <text evidence="7">The sequence shown here is derived from an EMBL/GenBank/DDBJ whole genome shotgun (WGS) entry which is preliminary data.</text>
</comment>
<evidence type="ECO:0000256" key="6">
    <source>
        <dbReference type="SAM" id="Phobius"/>
    </source>
</evidence>